<evidence type="ECO:0000256" key="1">
    <source>
        <dbReference type="ARBA" id="ARBA00023157"/>
    </source>
</evidence>
<dbReference type="PROSITE" id="PS00615">
    <property type="entry name" value="C_TYPE_LECTIN_1"/>
    <property type="match status" value="2"/>
</dbReference>
<dbReference type="Proteomes" id="UP000727407">
    <property type="component" value="Unassembled WGS sequence"/>
</dbReference>
<keyword evidence="4" id="KW-0675">Receptor</keyword>
<feature type="domain" description="C-type lectin" evidence="3">
    <location>
        <begin position="19"/>
        <end position="139"/>
    </location>
</feature>
<dbReference type="PANTHER" id="PTHR45784:SF3">
    <property type="entry name" value="C-TYPE LECTIN DOMAIN FAMILY 4 MEMBER K-LIKE-RELATED"/>
    <property type="match status" value="1"/>
</dbReference>
<dbReference type="InterPro" id="IPR018378">
    <property type="entry name" value="C-type_lectin_CS"/>
</dbReference>
<gene>
    <name evidence="4" type="ORF">DAT39_018816</name>
</gene>
<dbReference type="PROSITE" id="PS50041">
    <property type="entry name" value="C_TYPE_LECTIN_2"/>
    <property type="match status" value="2"/>
</dbReference>
<protein>
    <submittedName>
        <fullName evidence="4">Macrophage mannose receptor 1-like isoform X1</fullName>
    </submittedName>
</protein>
<dbReference type="Gene3D" id="3.10.100.10">
    <property type="entry name" value="Mannose-Binding Protein A, subunit A"/>
    <property type="match status" value="2"/>
</dbReference>
<keyword evidence="2" id="KW-0732">Signal</keyword>
<dbReference type="PANTHER" id="PTHR45784">
    <property type="entry name" value="C-TYPE LECTIN DOMAIN FAMILY 20 MEMBER A-RELATED"/>
    <property type="match status" value="1"/>
</dbReference>
<evidence type="ECO:0000256" key="2">
    <source>
        <dbReference type="SAM" id="SignalP"/>
    </source>
</evidence>
<evidence type="ECO:0000313" key="5">
    <source>
        <dbReference type="Proteomes" id="UP000727407"/>
    </source>
</evidence>
<feature type="signal peptide" evidence="2">
    <location>
        <begin position="1"/>
        <end position="18"/>
    </location>
</feature>
<dbReference type="OrthoDB" id="6369810at2759"/>
<dbReference type="InterPro" id="IPR016186">
    <property type="entry name" value="C-type_lectin-like/link_sf"/>
</dbReference>
<dbReference type="InterPro" id="IPR001304">
    <property type="entry name" value="C-type_lectin-like"/>
</dbReference>
<feature type="chain" id="PRO_5035217748" evidence="2">
    <location>
        <begin position="19"/>
        <end position="255"/>
    </location>
</feature>
<proteinExistence type="predicted"/>
<dbReference type="EMBL" id="QNUK01000579">
    <property type="protein sequence ID" value="KAF5891496.1"/>
    <property type="molecule type" value="Genomic_DNA"/>
</dbReference>
<reference evidence="4" key="1">
    <citation type="submission" date="2020-07" db="EMBL/GenBank/DDBJ databases">
        <title>Clarias magur genome sequencing, assembly and annotation.</title>
        <authorList>
            <person name="Kushwaha B."/>
            <person name="Kumar R."/>
            <person name="Das P."/>
            <person name="Joshi C.G."/>
            <person name="Kumar D."/>
            <person name="Nagpure N.S."/>
            <person name="Pandey M."/>
            <person name="Agarwal S."/>
            <person name="Srivastava S."/>
            <person name="Singh M."/>
            <person name="Sahoo L."/>
            <person name="Jayasankar P."/>
            <person name="Meher P.K."/>
            <person name="Koringa P.G."/>
            <person name="Iquebal M.A."/>
            <person name="Das S.P."/>
            <person name="Bit A."/>
            <person name="Patnaik S."/>
            <person name="Patel N."/>
            <person name="Shah T.M."/>
            <person name="Hinsu A."/>
            <person name="Jena J.K."/>
        </authorList>
    </citation>
    <scope>NUCLEOTIDE SEQUENCE</scope>
    <source>
        <strain evidence="4">CIFAMagur01</strain>
        <tissue evidence="4">Testis</tissue>
    </source>
</reference>
<name>A0A8J4WUF0_CLAMG</name>
<dbReference type="AlphaFoldDB" id="A0A8J4WUF0"/>
<keyword evidence="5" id="KW-1185">Reference proteome</keyword>
<feature type="non-terminal residue" evidence="4">
    <location>
        <position position="255"/>
    </location>
</feature>
<evidence type="ECO:0000313" key="4">
    <source>
        <dbReference type="EMBL" id="KAF5891496.1"/>
    </source>
</evidence>
<dbReference type="Pfam" id="PF00059">
    <property type="entry name" value="Lectin_C"/>
    <property type="match status" value="2"/>
</dbReference>
<dbReference type="SMART" id="SM00034">
    <property type="entry name" value="CLECT"/>
    <property type="match status" value="2"/>
</dbReference>
<accession>A0A8J4WUF0</accession>
<evidence type="ECO:0000259" key="3">
    <source>
        <dbReference type="PROSITE" id="PS50041"/>
    </source>
</evidence>
<dbReference type="SUPFAM" id="SSF56436">
    <property type="entry name" value="C-type lectin-like"/>
    <property type="match status" value="2"/>
</dbReference>
<comment type="caution">
    <text evidence="4">The sequence shown here is derived from an EMBL/GenBank/DDBJ whole genome shotgun (WGS) entry which is preliminary data.</text>
</comment>
<organism evidence="4 5">
    <name type="scientific">Clarias magur</name>
    <name type="common">Asian catfish</name>
    <name type="synonym">Macropteronotus magur</name>
    <dbReference type="NCBI Taxonomy" id="1594786"/>
    <lineage>
        <taxon>Eukaryota</taxon>
        <taxon>Metazoa</taxon>
        <taxon>Chordata</taxon>
        <taxon>Craniata</taxon>
        <taxon>Vertebrata</taxon>
        <taxon>Euteleostomi</taxon>
        <taxon>Actinopterygii</taxon>
        <taxon>Neopterygii</taxon>
        <taxon>Teleostei</taxon>
        <taxon>Ostariophysi</taxon>
        <taxon>Siluriformes</taxon>
        <taxon>Clariidae</taxon>
        <taxon>Clarias</taxon>
    </lineage>
</organism>
<sequence length="255" mass="30051">MSRSHFLILLPVVCGTEAYIPHHYHFVNENKNWIEAQTYCREKYTDLTSINNMEEMIKLRNTLKMETANQAWIGLQRGDTGRWQWSLAHQTFQRDGSSYRNWSSEEPNNHGGNEFCVQMYNNGLWNDIKCEVSHFFVCYREKNITTNKYILINENKTWHDAQTYCRENYIDLVSVRNQTENEEIWRVSQHATSNGVWIGLFNDSWTWSDQSNSSFRYWSSNKPSGGLNCAAVSLSDQHYWSDVDCGEKLPFICHE</sequence>
<feature type="domain" description="C-type lectin" evidence="3">
    <location>
        <begin position="144"/>
        <end position="254"/>
    </location>
</feature>
<dbReference type="InterPro" id="IPR016187">
    <property type="entry name" value="CTDL_fold"/>
</dbReference>
<keyword evidence="1" id="KW-1015">Disulfide bond</keyword>
<dbReference type="CDD" id="cd03602">
    <property type="entry name" value="CLECT_1"/>
    <property type="match status" value="1"/>
</dbReference>